<name>A0A937CT38_9BURK</name>
<dbReference type="Proteomes" id="UP000599109">
    <property type="component" value="Unassembled WGS sequence"/>
</dbReference>
<evidence type="ECO:0000313" key="3">
    <source>
        <dbReference type="EMBL" id="MBL0391861.1"/>
    </source>
</evidence>
<reference evidence="3 4" key="1">
    <citation type="journal article" date="2017" name="Int. J. Syst. Evol. Microbiol.">
        <title>Ramlibacter monticola sp. nov., isolated from forest soil.</title>
        <authorList>
            <person name="Chaudhary D.K."/>
            <person name="Kim J."/>
        </authorList>
    </citation>
    <scope>NUCLEOTIDE SEQUENCE [LARGE SCALE GENOMIC DNA]</scope>
    <source>
        <strain evidence="3 4">KACC 19175</strain>
    </source>
</reference>
<evidence type="ECO:0000259" key="1">
    <source>
        <dbReference type="Pfam" id="PF01408"/>
    </source>
</evidence>
<sequence>MIRAALIGLGTWGQNLVRSVHGRSAAIGFVAAATRTPDKAREFARAHGLRMLPSYEDALRDPGIDAVVLATPHSLHTDQVVAAAAAGKHVFCEKPLGLDAASAERAARACADHGVTLAVGYNWRFQPALREIRRLLDDGTLGRVLHLEGNFCGPSAYRFPRGHWRHDREEVPAGGMTGRGVHVIDAMLHLAGPIEAVTAQSFRLAQDFGVDDTTSMLLRFRGGATGYLGTVIATAETWRLQVFGSKGWAEVGDVEHLPTWSLRTCFFDPEHITVKQKPVVHTFAETSTERAELEHFAEAAAARRPLATPGGDAVHNVAVLQAILSSIERQAAVRVA</sequence>
<proteinExistence type="predicted"/>
<evidence type="ECO:0000313" key="4">
    <source>
        <dbReference type="Proteomes" id="UP000599109"/>
    </source>
</evidence>
<dbReference type="AlphaFoldDB" id="A0A937CT38"/>
<feature type="domain" description="Gfo/Idh/MocA-like oxidoreductase N-terminal" evidence="1">
    <location>
        <begin position="2"/>
        <end position="121"/>
    </location>
</feature>
<dbReference type="Gene3D" id="3.30.360.10">
    <property type="entry name" value="Dihydrodipicolinate Reductase, domain 2"/>
    <property type="match status" value="1"/>
</dbReference>
<dbReference type="Gene3D" id="3.40.50.720">
    <property type="entry name" value="NAD(P)-binding Rossmann-like Domain"/>
    <property type="match status" value="1"/>
</dbReference>
<dbReference type="SUPFAM" id="SSF55347">
    <property type="entry name" value="Glyceraldehyde-3-phosphate dehydrogenase-like, C-terminal domain"/>
    <property type="match status" value="1"/>
</dbReference>
<dbReference type="SUPFAM" id="SSF51735">
    <property type="entry name" value="NAD(P)-binding Rossmann-fold domains"/>
    <property type="match status" value="1"/>
</dbReference>
<dbReference type="GO" id="GO:0000166">
    <property type="term" value="F:nucleotide binding"/>
    <property type="evidence" value="ECO:0007669"/>
    <property type="project" value="InterPro"/>
</dbReference>
<dbReference type="RefSeq" id="WP_201674463.1">
    <property type="nucleotide sequence ID" value="NZ_JAEQNE010000002.1"/>
</dbReference>
<gene>
    <name evidence="3" type="ORF">JJ685_12045</name>
</gene>
<dbReference type="EMBL" id="JAEQNE010000002">
    <property type="protein sequence ID" value="MBL0391861.1"/>
    <property type="molecule type" value="Genomic_DNA"/>
</dbReference>
<dbReference type="InterPro" id="IPR036291">
    <property type="entry name" value="NAD(P)-bd_dom_sf"/>
</dbReference>
<dbReference type="InterPro" id="IPR055170">
    <property type="entry name" value="GFO_IDH_MocA-like_dom"/>
</dbReference>
<dbReference type="PANTHER" id="PTHR43377">
    <property type="entry name" value="BILIVERDIN REDUCTASE A"/>
    <property type="match status" value="1"/>
</dbReference>
<dbReference type="InterPro" id="IPR000683">
    <property type="entry name" value="Gfo/Idh/MocA-like_OxRdtase_N"/>
</dbReference>
<accession>A0A937CT38</accession>
<dbReference type="Pfam" id="PF22725">
    <property type="entry name" value="GFO_IDH_MocA_C3"/>
    <property type="match status" value="1"/>
</dbReference>
<dbReference type="InterPro" id="IPR051450">
    <property type="entry name" value="Gfo/Idh/MocA_Oxidoreductases"/>
</dbReference>
<feature type="domain" description="GFO/IDH/MocA-like oxidoreductase" evidence="2">
    <location>
        <begin position="130"/>
        <end position="249"/>
    </location>
</feature>
<evidence type="ECO:0000259" key="2">
    <source>
        <dbReference type="Pfam" id="PF22725"/>
    </source>
</evidence>
<organism evidence="3 4">
    <name type="scientific">Ramlibacter monticola</name>
    <dbReference type="NCBI Taxonomy" id="1926872"/>
    <lineage>
        <taxon>Bacteria</taxon>
        <taxon>Pseudomonadati</taxon>
        <taxon>Pseudomonadota</taxon>
        <taxon>Betaproteobacteria</taxon>
        <taxon>Burkholderiales</taxon>
        <taxon>Comamonadaceae</taxon>
        <taxon>Ramlibacter</taxon>
    </lineage>
</organism>
<keyword evidence="4" id="KW-1185">Reference proteome</keyword>
<comment type="caution">
    <text evidence="3">The sequence shown here is derived from an EMBL/GenBank/DDBJ whole genome shotgun (WGS) entry which is preliminary data.</text>
</comment>
<dbReference type="Pfam" id="PF01408">
    <property type="entry name" value="GFO_IDH_MocA"/>
    <property type="match status" value="1"/>
</dbReference>
<dbReference type="PANTHER" id="PTHR43377:SF1">
    <property type="entry name" value="BILIVERDIN REDUCTASE A"/>
    <property type="match status" value="1"/>
</dbReference>
<protein>
    <submittedName>
        <fullName evidence="3">Gfo/Idh/MocA family oxidoreductase</fullName>
    </submittedName>
</protein>